<dbReference type="PANTHER" id="PTHR26379">
    <property type="entry name" value="BTB/POZ AND MATH DOMAIN-CONTAINING PROTEIN 1"/>
    <property type="match status" value="1"/>
</dbReference>
<gene>
    <name evidence="2" type="ORF">SETIT_6G020200v2</name>
</gene>
<dbReference type="PROSITE" id="PS50144">
    <property type="entry name" value="MATH"/>
    <property type="match status" value="1"/>
</dbReference>
<dbReference type="AlphaFoldDB" id="A0A368RHB2"/>
<evidence type="ECO:0000259" key="1">
    <source>
        <dbReference type="PROSITE" id="PS50144"/>
    </source>
</evidence>
<dbReference type="PANTHER" id="PTHR26379:SF438">
    <property type="entry name" value="OS08G0128700 PROTEIN"/>
    <property type="match status" value="1"/>
</dbReference>
<dbReference type="SUPFAM" id="SSF49599">
    <property type="entry name" value="TRAF domain-like"/>
    <property type="match status" value="1"/>
</dbReference>
<dbReference type="GO" id="GO:0016567">
    <property type="term" value="P:protein ubiquitination"/>
    <property type="evidence" value="ECO:0007669"/>
    <property type="project" value="InterPro"/>
</dbReference>
<proteinExistence type="predicted"/>
<reference evidence="2" key="1">
    <citation type="journal article" date="2012" name="Nat. Biotechnol.">
        <title>Reference genome sequence of the model plant Setaria.</title>
        <authorList>
            <person name="Bennetzen J.L."/>
            <person name="Schmutz J."/>
            <person name="Wang H."/>
            <person name="Percifield R."/>
            <person name="Hawkins J."/>
            <person name="Pontaroli A.C."/>
            <person name="Estep M."/>
            <person name="Feng L."/>
            <person name="Vaughn J.N."/>
            <person name="Grimwood J."/>
            <person name="Jenkins J."/>
            <person name="Barry K."/>
            <person name="Lindquist E."/>
            <person name="Hellsten U."/>
            <person name="Deshpande S."/>
            <person name="Wang X."/>
            <person name="Wu X."/>
            <person name="Mitros T."/>
            <person name="Triplett J."/>
            <person name="Yang X."/>
            <person name="Ye C.Y."/>
            <person name="Mauro-Herrera M."/>
            <person name="Wang L."/>
            <person name="Li P."/>
            <person name="Sharma M."/>
            <person name="Sharma R."/>
            <person name="Ronald P.C."/>
            <person name="Panaud O."/>
            <person name="Kellogg E.A."/>
            <person name="Brutnell T.P."/>
            <person name="Doust A.N."/>
            <person name="Tuskan G.A."/>
            <person name="Rokhsar D."/>
            <person name="Devos K.M."/>
        </authorList>
    </citation>
    <scope>NUCLEOTIDE SEQUENCE [LARGE SCALE GENOMIC DNA]</scope>
    <source>
        <strain evidence="2">Yugu1</strain>
    </source>
</reference>
<dbReference type="Gene3D" id="2.60.210.10">
    <property type="entry name" value="Apoptosis, Tumor Necrosis Factor Receptor Associated Protein 2, Chain A"/>
    <property type="match status" value="1"/>
</dbReference>
<evidence type="ECO:0000313" key="2">
    <source>
        <dbReference type="EMBL" id="RCV29523.1"/>
    </source>
</evidence>
<dbReference type="Pfam" id="PF22486">
    <property type="entry name" value="MATH_2"/>
    <property type="match status" value="1"/>
</dbReference>
<dbReference type="EMBL" id="CM003533">
    <property type="protein sequence ID" value="RCV29523.1"/>
    <property type="molecule type" value="Genomic_DNA"/>
</dbReference>
<dbReference type="STRING" id="4555.A0A368RHB2"/>
<dbReference type="InterPro" id="IPR008974">
    <property type="entry name" value="TRAF-like"/>
</dbReference>
<accession>A0A368RHB2</accession>
<organism evidence="2">
    <name type="scientific">Setaria italica</name>
    <name type="common">Foxtail millet</name>
    <name type="synonym">Panicum italicum</name>
    <dbReference type="NCBI Taxonomy" id="4555"/>
    <lineage>
        <taxon>Eukaryota</taxon>
        <taxon>Viridiplantae</taxon>
        <taxon>Streptophyta</taxon>
        <taxon>Embryophyta</taxon>
        <taxon>Tracheophyta</taxon>
        <taxon>Spermatophyta</taxon>
        <taxon>Magnoliopsida</taxon>
        <taxon>Liliopsida</taxon>
        <taxon>Poales</taxon>
        <taxon>Poaceae</taxon>
        <taxon>PACMAD clade</taxon>
        <taxon>Panicoideae</taxon>
        <taxon>Panicodae</taxon>
        <taxon>Paniceae</taxon>
        <taxon>Cenchrinae</taxon>
        <taxon>Setaria</taxon>
    </lineage>
</organism>
<dbReference type="InterPro" id="IPR045005">
    <property type="entry name" value="BPM1-6"/>
</dbReference>
<sequence length="172" mass="19444">MPRRIPTSRMVSTCTAETEHGDHVFEIFDYSQHRGMGTGKYIRSCIFSVGGYGWAIRFFPDGFSKASEGYISVFLELVSKDARVRASCDLRLVDRRTGLPTSVSRTELRKFDSGNFTRFAPQDVVTVRKDPHVSVTELFDRIEISPSNITEKLGKLLDSEEITDVTLLVLEE</sequence>
<name>A0A368RHB2_SETIT</name>
<reference evidence="2" key="2">
    <citation type="submission" date="2015-07" db="EMBL/GenBank/DDBJ databases">
        <authorList>
            <person name="Noorani M."/>
        </authorList>
    </citation>
    <scope>NUCLEOTIDE SEQUENCE</scope>
    <source>
        <strain evidence="2">Yugu1</strain>
    </source>
</reference>
<feature type="domain" description="MATH" evidence="1">
    <location>
        <begin position="20"/>
        <end position="144"/>
    </location>
</feature>
<protein>
    <recommendedName>
        <fullName evidence="1">MATH domain-containing protein</fullName>
    </recommendedName>
</protein>
<dbReference type="CDD" id="cd00121">
    <property type="entry name" value="MATH"/>
    <property type="match status" value="1"/>
</dbReference>
<dbReference type="OrthoDB" id="688873at2759"/>
<dbReference type="InterPro" id="IPR002083">
    <property type="entry name" value="MATH/TRAF_dom"/>
</dbReference>